<dbReference type="GO" id="GO:0005524">
    <property type="term" value="F:ATP binding"/>
    <property type="evidence" value="ECO:0007669"/>
    <property type="project" value="UniProtKB-UniRule"/>
</dbReference>
<dbReference type="PROSITE" id="PS00183">
    <property type="entry name" value="UBC_1"/>
    <property type="match status" value="1"/>
</dbReference>
<keyword evidence="2 4" id="KW-0833">Ubl conjugation pathway</keyword>
<feature type="domain" description="UBC core" evidence="5">
    <location>
        <begin position="28"/>
        <end position="173"/>
    </location>
</feature>
<keyword evidence="4" id="KW-0067">ATP-binding</keyword>
<comment type="caution">
    <text evidence="6">The sequence shown here is derived from an EMBL/GenBank/DDBJ whole genome shotgun (WGS) entry which is preliminary data.</text>
</comment>
<sequence length="174" mass="19833">MWCTHLSAGIGAAYSSRQLKFRANKDGQRWLRRAEETRQEHLQRAALLATFPDGDSLFSWIGTIKGASGTVYNGLSYKLSLKFPADYPFKAPTVKFETPCFHPNVDQHGNICLDILKEKWSAAYSVRTVLLSIQSLLGEPNNDSPLNTYAAKLWDQQDEYEKVLRKKYTETQKQ</sequence>
<dbReference type="PROSITE" id="PS50127">
    <property type="entry name" value="UBC_2"/>
    <property type="match status" value="1"/>
</dbReference>
<evidence type="ECO:0000256" key="2">
    <source>
        <dbReference type="ARBA" id="ARBA00022786"/>
    </source>
</evidence>
<dbReference type="Pfam" id="PF00179">
    <property type="entry name" value="UQ_con"/>
    <property type="match status" value="1"/>
</dbReference>
<dbReference type="InterPro" id="IPR050113">
    <property type="entry name" value="Ub_conjugating_enzyme"/>
</dbReference>
<keyword evidence="1" id="KW-0808">Transferase</keyword>
<dbReference type="AlphaFoldDB" id="A0AAW1RZZ2"/>
<evidence type="ECO:0000313" key="7">
    <source>
        <dbReference type="Proteomes" id="UP001485043"/>
    </source>
</evidence>
<evidence type="ECO:0000256" key="1">
    <source>
        <dbReference type="ARBA" id="ARBA00022679"/>
    </source>
</evidence>
<feature type="active site" description="Glycyl thioester intermediate" evidence="3">
    <location>
        <position position="112"/>
    </location>
</feature>
<proteinExistence type="inferred from homology"/>
<evidence type="ECO:0000256" key="3">
    <source>
        <dbReference type="PROSITE-ProRule" id="PRU10133"/>
    </source>
</evidence>
<name>A0AAW1RZZ2_9CHLO</name>
<dbReference type="InterPro" id="IPR016135">
    <property type="entry name" value="UBQ-conjugating_enzyme/RWD"/>
</dbReference>
<reference evidence="6 7" key="1">
    <citation type="journal article" date="2024" name="Nat. Commun.">
        <title>Phylogenomics reveals the evolutionary origins of lichenization in chlorophyte algae.</title>
        <authorList>
            <person name="Puginier C."/>
            <person name="Libourel C."/>
            <person name="Otte J."/>
            <person name="Skaloud P."/>
            <person name="Haon M."/>
            <person name="Grisel S."/>
            <person name="Petersen M."/>
            <person name="Berrin J.G."/>
            <person name="Delaux P.M."/>
            <person name="Dal Grande F."/>
            <person name="Keller J."/>
        </authorList>
    </citation>
    <scope>NUCLEOTIDE SEQUENCE [LARGE SCALE GENOMIC DNA]</scope>
    <source>
        <strain evidence="6 7">SAG 2523</strain>
    </source>
</reference>
<evidence type="ECO:0000313" key="6">
    <source>
        <dbReference type="EMBL" id="KAK9839344.1"/>
    </source>
</evidence>
<dbReference type="EMBL" id="JALJOV010001875">
    <property type="protein sequence ID" value="KAK9839344.1"/>
    <property type="molecule type" value="Genomic_DNA"/>
</dbReference>
<dbReference type="Gene3D" id="3.10.110.10">
    <property type="entry name" value="Ubiquitin Conjugating Enzyme"/>
    <property type="match status" value="1"/>
</dbReference>
<dbReference type="CDD" id="cd23791">
    <property type="entry name" value="UBCc_UBE2C"/>
    <property type="match status" value="1"/>
</dbReference>
<evidence type="ECO:0000259" key="5">
    <source>
        <dbReference type="PROSITE" id="PS50127"/>
    </source>
</evidence>
<dbReference type="GO" id="GO:0016740">
    <property type="term" value="F:transferase activity"/>
    <property type="evidence" value="ECO:0007669"/>
    <property type="project" value="UniProtKB-KW"/>
</dbReference>
<accession>A0AAW1RZZ2</accession>
<keyword evidence="7" id="KW-1185">Reference proteome</keyword>
<dbReference type="Proteomes" id="UP001485043">
    <property type="component" value="Unassembled WGS sequence"/>
</dbReference>
<dbReference type="SUPFAM" id="SSF54495">
    <property type="entry name" value="UBC-like"/>
    <property type="match status" value="1"/>
</dbReference>
<dbReference type="SMART" id="SM00212">
    <property type="entry name" value="UBCc"/>
    <property type="match status" value="1"/>
</dbReference>
<organism evidence="6 7">
    <name type="scientific">Apatococcus fuscideae</name>
    <dbReference type="NCBI Taxonomy" id="2026836"/>
    <lineage>
        <taxon>Eukaryota</taxon>
        <taxon>Viridiplantae</taxon>
        <taxon>Chlorophyta</taxon>
        <taxon>core chlorophytes</taxon>
        <taxon>Trebouxiophyceae</taxon>
        <taxon>Chlorellales</taxon>
        <taxon>Chlorellaceae</taxon>
        <taxon>Apatococcus</taxon>
    </lineage>
</organism>
<dbReference type="InterPro" id="IPR023313">
    <property type="entry name" value="UBQ-conjugating_AS"/>
</dbReference>
<keyword evidence="4" id="KW-0547">Nucleotide-binding</keyword>
<protein>
    <recommendedName>
        <fullName evidence="5">UBC core domain-containing protein</fullName>
    </recommendedName>
</protein>
<comment type="similarity">
    <text evidence="4">Belongs to the ubiquitin-conjugating enzyme family.</text>
</comment>
<dbReference type="InterPro" id="IPR000608">
    <property type="entry name" value="UBC"/>
</dbReference>
<gene>
    <name evidence="6" type="ORF">WJX84_006585</name>
</gene>
<evidence type="ECO:0000256" key="4">
    <source>
        <dbReference type="RuleBase" id="RU362109"/>
    </source>
</evidence>
<dbReference type="PANTHER" id="PTHR24067">
    <property type="entry name" value="UBIQUITIN-CONJUGATING ENZYME E2"/>
    <property type="match status" value="1"/>
</dbReference>